<comment type="caution">
    <text evidence="3">The sequence shown here is derived from an EMBL/GenBank/DDBJ whole genome shotgun (WGS) entry which is preliminary data.</text>
</comment>
<evidence type="ECO:0000259" key="2">
    <source>
        <dbReference type="PROSITE" id="PS50975"/>
    </source>
</evidence>
<dbReference type="Proteomes" id="UP001501752">
    <property type="component" value="Unassembled WGS sequence"/>
</dbReference>
<sequence>MTRNRIDLDRDVPVLLVRVGHYPQHHGVVGAIRSLGRLGVPVYAMVENRWTPAARSRYLTAGFVAPCSGLEPTRQLVDTVMGLGRAVGRRAVALPTDDEAAVLLAENAQELAEHFLLPSVPSGLPRRLADKAGLYEICTATGTPTPRAAAPPDLDAVRATALAWGYPLILKNLAPYTRLRSPVVGHSTVVRDEAELVSFCAPGAGANGDGPSVLLQEYLPPEHSQDWCAHLVCGPGGEPLTVFTGRKVRSWPPDAGVTARGSAESSPELARLAAELCRRIGYAGAADMDWRYDGRDGRYKLVDFNPRTGAQFRMFETVDGVDVVRALHLSLTGRPVPDGPQRERQFASALLDVPSALVQAWNERRVPPSVGPRRSTERAWLCRDDPLPGLVELGWYSGTVADKAVGAARRIRGAHQHATGRPSEDRTRR</sequence>
<accession>A0ABP9E9E9</accession>
<dbReference type="SUPFAM" id="SSF56059">
    <property type="entry name" value="Glutathione synthetase ATP-binding domain-like"/>
    <property type="match status" value="1"/>
</dbReference>
<dbReference type="RefSeq" id="WP_345699978.1">
    <property type="nucleotide sequence ID" value="NZ_BAABIS010000001.1"/>
</dbReference>
<feature type="domain" description="ATP-grasp" evidence="2">
    <location>
        <begin position="135"/>
        <end position="332"/>
    </location>
</feature>
<keyword evidence="4" id="KW-1185">Reference proteome</keyword>
<name>A0ABP9E9E9_9ACTN</name>
<keyword evidence="1" id="KW-0067">ATP-binding</keyword>
<protein>
    <recommendedName>
        <fullName evidence="2">ATP-grasp domain-containing protein</fullName>
    </recommendedName>
</protein>
<proteinExistence type="predicted"/>
<evidence type="ECO:0000256" key="1">
    <source>
        <dbReference type="PROSITE-ProRule" id="PRU00409"/>
    </source>
</evidence>
<gene>
    <name evidence="3" type="ORF">GCM10023235_59650</name>
</gene>
<evidence type="ECO:0000313" key="3">
    <source>
        <dbReference type="EMBL" id="GAA4872666.1"/>
    </source>
</evidence>
<dbReference type="PROSITE" id="PS50975">
    <property type="entry name" value="ATP_GRASP"/>
    <property type="match status" value="1"/>
</dbReference>
<dbReference type="Gene3D" id="3.30.470.20">
    <property type="entry name" value="ATP-grasp fold, B domain"/>
    <property type="match status" value="1"/>
</dbReference>
<reference evidence="4" key="1">
    <citation type="journal article" date="2019" name="Int. J. Syst. Evol. Microbiol.">
        <title>The Global Catalogue of Microorganisms (GCM) 10K type strain sequencing project: providing services to taxonomists for standard genome sequencing and annotation.</title>
        <authorList>
            <consortium name="The Broad Institute Genomics Platform"/>
            <consortium name="The Broad Institute Genome Sequencing Center for Infectious Disease"/>
            <person name="Wu L."/>
            <person name="Ma J."/>
        </authorList>
    </citation>
    <scope>NUCLEOTIDE SEQUENCE [LARGE SCALE GENOMIC DNA]</scope>
    <source>
        <strain evidence="4">JCM 13006</strain>
    </source>
</reference>
<keyword evidence="1" id="KW-0547">Nucleotide-binding</keyword>
<evidence type="ECO:0000313" key="4">
    <source>
        <dbReference type="Proteomes" id="UP001501752"/>
    </source>
</evidence>
<organism evidence="3 4">
    <name type="scientific">Kitasatospora terrestris</name>
    <dbReference type="NCBI Taxonomy" id="258051"/>
    <lineage>
        <taxon>Bacteria</taxon>
        <taxon>Bacillati</taxon>
        <taxon>Actinomycetota</taxon>
        <taxon>Actinomycetes</taxon>
        <taxon>Kitasatosporales</taxon>
        <taxon>Streptomycetaceae</taxon>
        <taxon>Kitasatospora</taxon>
    </lineage>
</organism>
<dbReference type="EMBL" id="BAABIS010000001">
    <property type="protein sequence ID" value="GAA4872666.1"/>
    <property type="molecule type" value="Genomic_DNA"/>
</dbReference>
<dbReference type="InterPro" id="IPR011761">
    <property type="entry name" value="ATP-grasp"/>
</dbReference>